<keyword evidence="1" id="KW-1133">Transmembrane helix</keyword>
<keyword evidence="1" id="KW-0812">Transmembrane</keyword>
<reference evidence="2 3" key="1">
    <citation type="submission" date="2017-01" db="EMBL/GenBank/DDBJ databases">
        <title>Complete Genome Sequence of Paenalcaligenes hominis, Isolated from a paraplegic Patient with neurogenic bladder.</title>
        <authorList>
            <person name="Mukhopadhyay R."/>
            <person name="Joaquin J."/>
            <person name="Hogue R."/>
            <person name="Kilaru A."/>
            <person name="Jospin G."/>
            <person name="Mars K."/>
            <person name="Eisen J.A."/>
            <person name="Chaturvedi V."/>
        </authorList>
    </citation>
    <scope>NUCLEOTIDE SEQUENCE [LARGE SCALE GENOMIC DNA]</scope>
    <source>
        <strain evidence="2 3">15S00501</strain>
    </source>
</reference>
<evidence type="ECO:0000313" key="2">
    <source>
        <dbReference type="EMBL" id="AQS50906.1"/>
    </source>
</evidence>
<name>A0A1U9JYR6_9BURK</name>
<dbReference type="AlphaFoldDB" id="A0A1U9JYR6"/>
<evidence type="ECO:0000313" key="3">
    <source>
        <dbReference type="Proteomes" id="UP000189369"/>
    </source>
</evidence>
<gene>
    <name evidence="2" type="ORF">PAEH1_03740</name>
</gene>
<feature type="transmembrane region" description="Helical" evidence="1">
    <location>
        <begin position="105"/>
        <end position="125"/>
    </location>
</feature>
<protein>
    <submittedName>
        <fullName evidence="2">Uncharacterized protein</fullName>
    </submittedName>
</protein>
<evidence type="ECO:0000256" key="1">
    <source>
        <dbReference type="SAM" id="Phobius"/>
    </source>
</evidence>
<organism evidence="2 3">
    <name type="scientific">Paenalcaligenes hominis</name>
    <dbReference type="NCBI Taxonomy" id="643674"/>
    <lineage>
        <taxon>Bacteria</taxon>
        <taxon>Pseudomonadati</taxon>
        <taxon>Pseudomonadota</taxon>
        <taxon>Betaproteobacteria</taxon>
        <taxon>Burkholderiales</taxon>
        <taxon>Alcaligenaceae</taxon>
        <taxon>Paenalcaligenes</taxon>
    </lineage>
</organism>
<keyword evidence="1" id="KW-0472">Membrane</keyword>
<accession>A0A1U9JYR6</accession>
<sequence>MSTNPISGEQSNTKFLAVFDTQAELEQCKTALEQTGYDPNQITVVAPHDRRYSRKIEPESKGIFQTAIKAHTLFGILGFLVGLGLWAGLYWSGIPMIVSSPVVSVIPFLFVFTSGGLLLGGFLTLRPDHLMVIQGVKEAKRQGRWSLIVHSRNATQTVQVEEWFKTANISAVRSL</sequence>
<dbReference type="EMBL" id="CP019697">
    <property type="protein sequence ID" value="AQS50906.1"/>
    <property type="molecule type" value="Genomic_DNA"/>
</dbReference>
<dbReference type="OrthoDB" id="8562850at2"/>
<dbReference type="KEGG" id="phn:PAEH1_03740"/>
<dbReference type="Proteomes" id="UP000189369">
    <property type="component" value="Chromosome"/>
</dbReference>
<proteinExistence type="predicted"/>
<feature type="transmembrane region" description="Helical" evidence="1">
    <location>
        <begin position="73"/>
        <end position="93"/>
    </location>
</feature>